<name>A0A0A9GXK2_ARUDO</name>
<evidence type="ECO:0000313" key="1">
    <source>
        <dbReference type="EMBL" id="JAE29247.1"/>
    </source>
</evidence>
<reference evidence="1" key="1">
    <citation type="submission" date="2014-09" db="EMBL/GenBank/DDBJ databases">
        <authorList>
            <person name="Magalhaes I.L.F."/>
            <person name="Oliveira U."/>
            <person name="Santos F.R."/>
            <person name="Vidigal T.H.D.A."/>
            <person name="Brescovit A.D."/>
            <person name="Santos A.J."/>
        </authorList>
    </citation>
    <scope>NUCLEOTIDE SEQUENCE</scope>
    <source>
        <tissue evidence="1">Shoot tissue taken approximately 20 cm above the soil surface</tissue>
    </source>
</reference>
<organism evidence="1">
    <name type="scientific">Arundo donax</name>
    <name type="common">Giant reed</name>
    <name type="synonym">Donax arundinaceus</name>
    <dbReference type="NCBI Taxonomy" id="35708"/>
    <lineage>
        <taxon>Eukaryota</taxon>
        <taxon>Viridiplantae</taxon>
        <taxon>Streptophyta</taxon>
        <taxon>Embryophyta</taxon>
        <taxon>Tracheophyta</taxon>
        <taxon>Spermatophyta</taxon>
        <taxon>Magnoliopsida</taxon>
        <taxon>Liliopsida</taxon>
        <taxon>Poales</taxon>
        <taxon>Poaceae</taxon>
        <taxon>PACMAD clade</taxon>
        <taxon>Arundinoideae</taxon>
        <taxon>Arundineae</taxon>
        <taxon>Arundo</taxon>
    </lineage>
</organism>
<dbReference type="EMBL" id="GBRH01168649">
    <property type="protein sequence ID" value="JAE29247.1"/>
    <property type="molecule type" value="Transcribed_RNA"/>
</dbReference>
<reference evidence="1" key="2">
    <citation type="journal article" date="2015" name="Data Brief">
        <title>Shoot transcriptome of the giant reed, Arundo donax.</title>
        <authorList>
            <person name="Barrero R.A."/>
            <person name="Guerrero F.D."/>
            <person name="Moolhuijzen P."/>
            <person name="Goolsby J.A."/>
            <person name="Tidwell J."/>
            <person name="Bellgard S.E."/>
            <person name="Bellgard M.I."/>
        </authorList>
    </citation>
    <scope>NUCLEOTIDE SEQUENCE</scope>
    <source>
        <tissue evidence="1">Shoot tissue taken approximately 20 cm above the soil surface</tissue>
    </source>
</reference>
<protein>
    <submittedName>
        <fullName evidence="1">Uncharacterized protein</fullName>
    </submittedName>
</protein>
<proteinExistence type="predicted"/>
<sequence length="15" mass="1849">MCYRIYMTAVRSLEL</sequence>
<accession>A0A0A9GXK2</accession>